<comment type="caution">
    <text evidence="3">The sequence shown here is derived from an EMBL/GenBank/DDBJ whole genome shotgun (WGS) entry which is preliminary data.</text>
</comment>
<evidence type="ECO:0000256" key="1">
    <source>
        <dbReference type="SAM" id="MobiDB-lite"/>
    </source>
</evidence>
<evidence type="ECO:0000313" key="4">
    <source>
        <dbReference type="Proteomes" id="UP000236379"/>
    </source>
</evidence>
<keyword evidence="4" id="KW-1185">Reference proteome</keyword>
<gene>
    <name evidence="3" type="ORF">CVO96_17000</name>
</gene>
<feature type="transmembrane region" description="Helical" evidence="2">
    <location>
        <begin position="259"/>
        <end position="288"/>
    </location>
</feature>
<keyword evidence="2" id="KW-1133">Transmembrane helix</keyword>
<evidence type="ECO:0000313" key="3">
    <source>
        <dbReference type="EMBL" id="PNY79662.1"/>
    </source>
</evidence>
<dbReference type="EMBL" id="PPPD01000002">
    <property type="protein sequence ID" value="PNY79662.1"/>
    <property type="molecule type" value="Genomic_DNA"/>
</dbReference>
<dbReference type="Proteomes" id="UP000236379">
    <property type="component" value="Unassembled WGS sequence"/>
</dbReference>
<feature type="compositionally biased region" description="Polar residues" evidence="1">
    <location>
        <begin position="467"/>
        <end position="495"/>
    </location>
</feature>
<organism evidence="3 4">
    <name type="scientific">Deinococcus koreensis</name>
    <dbReference type="NCBI Taxonomy" id="2054903"/>
    <lineage>
        <taxon>Bacteria</taxon>
        <taxon>Thermotogati</taxon>
        <taxon>Deinococcota</taxon>
        <taxon>Deinococci</taxon>
        <taxon>Deinococcales</taxon>
        <taxon>Deinococcaceae</taxon>
        <taxon>Deinococcus</taxon>
    </lineage>
</organism>
<keyword evidence="2" id="KW-0472">Membrane</keyword>
<feature type="region of interest" description="Disordered" evidence="1">
    <location>
        <begin position="467"/>
        <end position="520"/>
    </location>
</feature>
<keyword evidence="2" id="KW-0812">Transmembrane</keyword>
<feature type="transmembrane region" description="Helical" evidence="2">
    <location>
        <begin position="87"/>
        <end position="107"/>
    </location>
</feature>
<feature type="transmembrane region" description="Helical" evidence="2">
    <location>
        <begin position="386"/>
        <end position="408"/>
    </location>
</feature>
<accession>A0A2K3USZ6</accession>
<proteinExistence type="predicted"/>
<feature type="transmembrane region" description="Helical" evidence="2">
    <location>
        <begin position="119"/>
        <end position="139"/>
    </location>
</feature>
<name>A0A2K3USZ6_9DEIO</name>
<reference evidence="3 4" key="1">
    <citation type="submission" date="2018-01" db="EMBL/GenBank/DDBJ databases">
        <title>Deinococcus koreensis sp. nov., a radiation-resistant bacterium isolated from river water.</title>
        <authorList>
            <person name="Choi A."/>
        </authorList>
    </citation>
    <scope>NUCLEOTIDE SEQUENCE [LARGE SCALE GENOMIC DNA]</scope>
    <source>
        <strain evidence="3 4">SJW1-2</strain>
    </source>
</reference>
<protein>
    <submittedName>
        <fullName evidence="3">Uncharacterized protein</fullName>
    </submittedName>
</protein>
<dbReference type="AlphaFoldDB" id="A0A2K3USZ6"/>
<sequence length="520" mass="53946">MLMLVLGLSAAQAQTNPAVAFPETKSVAINSSVCEQKRRASLGDNTNIISPGGTIQNITVTYNALPCPTTWLAQMTGAISTSQLPKYISALAFAVWFLGIIWSGIRIANGSEKSDGRELFARLLISGWLVFGSSTFSSLPSEPKFTGNMGEFVRASWVEAYKWGDATFATPAMERAAKETKNLGDHITKLVMLYGSLQVVSEAAKGGVEGAKVGTVAGNPLAGGLIGMLFGGAQGIANAATVTSQVGILAMNMAMPILITYYLIIMGTGLATVIASLLIPLVGAMFIFSTNLGMQYVETWFKTVASAVLMMAFMPIVFAGSMELGFVEPARNFDVATTRTERSLQTDFDNLTRLEDEGKINWTEELARKAVNIVNATVNKVDFVGFLNAMVTSLILMVFSLMAGVYLLRIAQNWIIEFLSGVAAAVAGGGGGVPKMGLGGVGSSVSAVSSGVRSAASLKAGNMSMGASATKSAPTNSPTMASAGSTQLAGSNTVVSAKGLGSGGRASNSGPSGSVPKVKA</sequence>
<evidence type="ECO:0000256" key="2">
    <source>
        <dbReference type="SAM" id="Phobius"/>
    </source>
</evidence>
<feature type="transmembrane region" description="Helical" evidence="2">
    <location>
        <begin position="300"/>
        <end position="319"/>
    </location>
</feature>